<evidence type="ECO:0000256" key="5">
    <source>
        <dbReference type="RuleBase" id="RU000383"/>
    </source>
</evidence>
<dbReference type="InterPro" id="IPR048258">
    <property type="entry name" value="Cyclins_cyclin-box"/>
</dbReference>
<dbReference type="OrthoDB" id="5590282at2759"/>
<dbReference type="GO" id="GO:0051301">
    <property type="term" value="P:cell division"/>
    <property type="evidence" value="ECO:0007669"/>
    <property type="project" value="UniProtKB-KW"/>
</dbReference>
<evidence type="ECO:0000313" key="10">
    <source>
        <dbReference type="Proteomes" id="UP000195402"/>
    </source>
</evidence>
<dbReference type="FunFam" id="1.10.472.10:FF:000034">
    <property type="entry name" value="D2/4-type cyclin"/>
    <property type="match status" value="1"/>
</dbReference>
<dbReference type="EMBL" id="MVGT01000604">
    <property type="protein sequence ID" value="OVA16267.1"/>
    <property type="molecule type" value="Genomic_DNA"/>
</dbReference>
<organism evidence="9 10">
    <name type="scientific">Macleaya cordata</name>
    <name type="common">Five-seeded plume-poppy</name>
    <name type="synonym">Bocconia cordata</name>
    <dbReference type="NCBI Taxonomy" id="56857"/>
    <lineage>
        <taxon>Eukaryota</taxon>
        <taxon>Viridiplantae</taxon>
        <taxon>Streptophyta</taxon>
        <taxon>Embryophyta</taxon>
        <taxon>Tracheophyta</taxon>
        <taxon>Spermatophyta</taxon>
        <taxon>Magnoliopsida</taxon>
        <taxon>Ranunculales</taxon>
        <taxon>Papaveraceae</taxon>
        <taxon>Papaveroideae</taxon>
        <taxon>Macleaya</taxon>
    </lineage>
</organism>
<feature type="domain" description="Cyclin-like" evidence="7">
    <location>
        <begin position="81"/>
        <end position="169"/>
    </location>
</feature>
<dbReference type="FunCoup" id="A0A200R0M5">
    <property type="interactions" value="576"/>
</dbReference>
<proteinExistence type="inferred from homology"/>
<feature type="compositionally biased region" description="Low complexity" evidence="6">
    <location>
        <begin position="301"/>
        <end position="320"/>
    </location>
</feature>
<dbReference type="InterPro" id="IPR036915">
    <property type="entry name" value="Cyclin-like_sf"/>
</dbReference>
<evidence type="ECO:0000256" key="2">
    <source>
        <dbReference type="ARBA" id="ARBA00022618"/>
    </source>
</evidence>
<keyword evidence="2" id="KW-0132">Cell division</keyword>
<keyword evidence="10" id="KW-1185">Reference proteome</keyword>
<dbReference type="SUPFAM" id="SSF47954">
    <property type="entry name" value="Cyclin-like"/>
    <property type="match status" value="2"/>
</dbReference>
<dbReference type="STRING" id="56857.A0A200R0M5"/>
<protein>
    <submittedName>
        <fullName evidence="9">Cyclin</fullName>
    </submittedName>
</protein>
<dbReference type="InterPro" id="IPR039361">
    <property type="entry name" value="Cyclin"/>
</dbReference>
<dbReference type="InterPro" id="IPR013763">
    <property type="entry name" value="Cyclin-like_dom"/>
</dbReference>
<evidence type="ECO:0000256" key="6">
    <source>
        <dbReference type="SAM" id="MobiDB-lite"/>
    </source>
</evidence>
<reference evidence="9 10" key="1">
    <citation type="journal article" date="2017" name="Mol. Plant">
        <title>The Genome of Medicinal Plant Macleaya cordata Provides New Insights into Benzylisoquinoline Alkaloids Metabolism.</title>
        <authorList>
            <person name="Liu X."/>
            <person name="Liu Y."/>
            <person name="Huang P."/>
            <person name="Ma Y."/>
            <person name="Qing Z."/>
            <person name="Tang Q."/>
            <person name="Cao H."/>
            <person name="Cheng P."/>
            <person name="Zheng Y."/>
            <person name="Yuan Z."/>
            <person name="Zhou Y."/>
            <person name="Liu J."/>
            <person name="Tang Z."/>
            <person name="Zhuo Y."/>
            <person name="Zhang Y."/>
            <person name="Yu L."/>
            <person name="Huang J."/>
            <person name="Yang P."/>
            <person name="Peng Q."/>
            <person name="Zhang J."/>
            <person name="Jiang W."/>
            <person name="Zhang Z."/>
            <person name="Lin K."/>
            <person name="Ro D.K."/>
            <person name="Chen X."/>
            <person name="Xiong X."/>
            <person name="Shang Y."/>
            <person name="Huang S."/>
            <person name="Zeng J."/>
        </authorList>
    </citation>
    <scope>NUCLEOTIDE SEQUENCE [LARGE SCALE GENOMIC DNA]</scope>
    <source>
        <strain evidence="10">cv. BLH2017</strain>
        <tissue evidence="9">Root</tissue>
    </source>
</reference>
<dbReference type="Pfam" id="PF02984">
    <property type="entry name" value="Cyclin_C"/>
    <property type="match status" value="1"/>
</dbReference>
<evidence type="ECO:0000256" key="4">
    <source>
        <dbReference type="ARBA" id="ARBA00023306"/>
    </source>
</evidence>
<sequence length="344" mass="38546">MPFSCSDCLPDLLCCEDAGSCLADDDELRKYSPPDLEFPSDIEESIARFVEEEGEYVPGFDYLERFQSQSLDASARQESVAWILKVNAFFCFQPLTAYLSVNYMDRFLASRCLPQANGWPLRLLSVACLSLAAKMEEPIVPSLLDLQVESSKLIFDPRTIIRMELIVLSALDWRLRSITPFTFIDFFAYKVDSTGTLVRLLVSRATQIILHIIKDINFIDYCASSVAVAAILCAANEIPNLSYVKPGNAVEWCHGLSKDRIVSCYELMQEVLIDNSPRSKPKLPKVPPQLRMTTRAAGIDSSCSNSSSSSTSSSSSSSSSNKRRKLNNLLWVDDDYDDEDKDKF</sequence>
<gene>
    <name evidence="9" type="ORF">BVC80_8971g29</name>
</gene>
<evidence type="ECO:0000256" key="1">
    <source>
        <dbReference type="ARBA" id="ARBA00009065"/>
    </source>
</evidence>
<evidence type="ECO:0000313" key="9">
    <source>
        <dbReference type="EMBL" id="OVA16267.1"/>
    </source>
</evidence>
<accession>A0A200R0M5</accession>
<comment type="similarity">
    <text evidence="1">Belongs to the cyclin family. Cyclin D subfamily.</text>
</comment>
<feature type="domain" description="Cyclin C-terminal" evidence="8">
    <location>
        <begin position="178"/>
        <end position="298"/>
    </location>
</feature>
<dbReference type="InParanoid" id="A0A200R0M5"/>
<dbReference type="CDD" id="cd20544">
    <property type="entry name" value="CYCLIN_AtCycD-like_rpt2"/>
    <property type="match status" value="1"/>
</dbReference>
<dbReference type="Gene3D" id="1.10.472.10">
    <property type="entry name" value="Cyclin-like"/>
    <property type="match status" value="2"/>
</dbReference>
<name>A0A200R0M5_MACCD</name>
<comment type="caution">
    <text evidence="9">The sequence shown here is derived from an EMBL/GenBank/DDBJ whole genome shotgun (WGS) entry which is preliminary data.</text>
</comment>
<dbReference type="PROSITE" id="PS00292">
    <property type="entry name" value="CYCLINS"/>
    <property type="match status" value="1"/>
</dbReference>
<keyword evidence="4" id="KW-0131">Cell cycle</keyword>
<dbReference type="Pfam" id="PF00134">
    <property type="entry name" value="Cyclin_N"/>
    <property type="match status" value="1"/>
</dbReference>
<dbReference type="InterPro" id="IPR006671">
    <property type="entry name" value="Cyclin_N"/>
</dbReference>
<evidence type="ECO:0000259" key="7">
    <source>
        <dbReference type="SMART" id="SM00385"/>
    </source>
</evidence>
<dbReference type="InterPro" id="IPR004367">
    <property type="entry name" value="Cyclin_C-dom"/>
</dbReference>
<dbReference type="CDD" id="cd20543">
    <property type="entry name" value="CYCLIN_AtCycD-like_rpt1"/>
    <property type="match status" value="1"/>
</dbReference>
<dbReference type="SMART" id="SM00385">
    <property type="entry name" value="CYCLIN"/>
    <property type="match status" value="1"/>
</dbReference>
<evidence type="ECO:0000256" key="3">
    <source>
        <dbReference type="ARBA" id="ARBA00023127"/>
    </source>
</evidence>
<keyword evidence="3 5" id="KW-0195">Cyclin</keyword>
<dbReference type="AlphaFoldDB" id="A0A200R0M5"/>
<feature type="region of interest" description="Disordered" evidence="6">
    <location>
        <begin position="296"/>
        <end position="323"/>
    </location>
</feature>
<evidence type="ECO:0000259" key="8">
    <source>
        <dbReference type="SMART" id="SM01332"/>
    </source>
</evidence>
<dbReference type="SMART" id="SM01332">
    <property type="entry name" value="Cyclin_C"/>
    <property type="match status" value="1"/>
</dbReference>
<dbReference type="OMA" id="REDSIAW"/>
<dbReference type="PANTHER" id="PTHR10177">
    <property type="entry name" value="CYCLINS"/>
    <property type="match status" value="1"/>
</dbReference>
<dbReference type="Proteomes" id="UP000195402">
    <property type="component" value="Unassembled WGS sequence"/>
</dbReference>